<dbReference type="AlphaFoldDB" id="S7ZG43"/>
<dbReference type="eggNOG" id="ENOG502RV76">
    <property type="taxonomic scope" value="Eukaryota"/>
</dbReference>
<dbReference type="OrthoDB" id="432970at2759"/>
<organism evidence="1 2">
    <name type="scientific">Penicillium oxalicum (strain 114-2 / CGMCC 5302)</name>
    <name type="common">Penicillium decumbens</name>
    <dbReference type="NCBI Taxonomy" id="933388"/>
    <lineage>
        <taxon>Eukaryota</taxon>
        <taxon>Fungi</taxon>
        <taxon>Dikarya</taxon>
        <taxon>Ascomycota</taxon>
        <taxon>Pezizomycotina</taxon>
        <taxon>Eurotiomycetes</taxon>
        <taxon>Eurotiomycetidae</taxon>
        <taxon>Eurotiales</taxon>
        <taxon>Aspergillaceae</taxon>
        <taxon>Penicillium</taxon>
    </lineage>
</organism>
<reference evidence="1 2" key="1">
    <citation type="journal article" date="2013" name="PLoS ONE">
        <title>Genomic and secretomic analyses reveal unique features of the lignocellulolytic enzyme system of Penicillium decumbens.</title>
        <authorList>
            <person name="Liu G."/>
            <person name="Zhang L."/>
            <person name="Wei X."/>
            <person name="Zou G."/>
            <person name="Qin Y."/>
            <person name="Ma L."/>
            <person name="Li J."/>
            <person name="Zheng H."/>
            <person name="Wang S."/>
            <person name="Wang C."/>
            <person name="Xun L."/>
            <person name="Zhao G.-P."/>
            <person name="Zhou Z."/>
            <person name="Qu Y."/>
        </authorList>
    </citation>
    <scope>NUCLEOTIDE SEQUENCE [LARGE SCALE GENOMIC DNA]</scope>
    <source>
        <strain evidence="2">114-2 / CGMCC 5302</strain>
    </source>
</reference>
<keyword evidence="2" id="KW-1185">Reference proteome</keyword>
<sequence length="148" mass="16782">MSSGQQDRVNTFNRLRRPQFDDRGHPNHYHFCVQSLPVVPGDAVVLVNPYNGHYHTEGRTNILSLPLAQRAKVIVPLLLYSFNARFDESESIPRMSENNTPWAPWSWSTDNPALSEAVSARLRAIGVRQELCQVSVSERIQRRGGSEL</sequence>
<dbReference type="STRING" id="933388.S7ZG43"/>
<proteinExistence type="predicted"/>
<name>S7ZG43_PENO1</name>
<dbReference type="EMBL" id="KB644411">
    <property type="protein sequence ID" value="EPS29234.1"/>
    <property type="molecule type" value="Genomic_DNA"/>
</dbReference>
<dbReference type="HOGENOM" id="CLU_107250_0_0_1"/>
<evidence type="ECO:0000313" key="2">
    <source>
        <dbReference type="Proteomes" id="UP000019376"/>
    </source>
</evidence>
<protein>
    <submittedName>
        <fullName evidence="1">Uncharacterized protein</fullName>
    </submittedName>
</protein>
<accession>S7ZG43</accession>
<evidence type="ECO:0000313" key="1">
    <source>
        <dbReference type="EMBL" id="EPS29234.1"/>
    </source>
</evidence>
<gene>
    <name evidence="1" type="ORF">PDE_04183</name>
</gene>
<dbReference type="Proteomes" id="UP000019376">
    <property type="component" value="Unassembled WGS sequence"/>
</dbReference>
<dbReference type="PhylomeDB" id="S7ZG43"/>